<protein>
    <submittedName>
        <fullName evidence="1">Uncharacterized protein</fullName>
    </submittedName>
</protein>
<gene>
    <name evidence="1" type="ORF">DPEC_G00120090</name>
</gene>
<dbReference type="EMBL" id="CM055737">
    <property type="protein sequence ID" value="KAJ8005646.1"/>
    <property type="molecule type" value="Genomic_DNA"/>
</dbReference>
<evidence type="ECO:0000313" key="1">
    <source>
        <dbReference type="EMBL" id="KAJ8005646.1"/>
    </source>
</evidence>
<reference evidence="1" key="1">
    <citation type="submission" date="2021-05" db="EMBL/GenBank/DDBJ databases">
        <authorList>
            <person name="Pan Q."/>
            <person name="Jouanno E."/>
            <person name="Zahm M."/>
            <person name="Klopp C."/>
            <person name="Cabau C."/>
            <person name="Louis A."/>
            <person name="Berthelot C."/>
            <person name="Parey E."/>
            <person name="Roest Crollius H."/>
            <person name="Montfort J."/>
            <person name="Robinson-Rechavi M."/>
            <person name="Bouchez O."/>
            <person name="Lampietro C."/>
            <person name="Lopez Roques C."/>
            <person name="Donnadieu C."/>
            <person name="Postlethwait J."/>
            <person name="Bobe J."/>
            <person name="Dillon D."/>
            <person name="Chandos A."/>
            <person name="von Hippel F."/>
            <person name="Guiguen Y."/>
        </authorList>
    </citation>
    <scope>NUCLEOTIDE SEQUENCE</scope>
    <source>
        <strain evidence="1">YG-Jan2019</strain>
    </source>
</reference>
<name>A0ACC2GQA4_DALPE</name>
<keyword evidence="2" id="KW-1185">Reference proteome</keyword>
<comment type="caution">
    <text evidence="1">The sequence shown here is derived from an EMBL/GenBank/DDBJ whole genome shotgun (WGS) entry which is preliminary data.</text>
</comment>
<accession>A0ACC2GQA4</accession>
<organism evidence="1 2">
    <name type="scientific">Dallia pectoralis</name>
    <name type="common">Alaska blackfish</name>
    <dbReference type="NCBI Taxonomy" id="75939"/>
    <lineage>
        <taxon>Eukaryota</taxon>
        <taxon>Metazoa</taxon>
        <taxon>Chordata</taxon>
        <taxon>Craniata</taxon>
        <taxon>Vertebrata</taxon>
        <taxon>Euteleostomi</taxon>
        <taxon>Actinopterygii</taxon>
        <taxon>Neopterygii</taxon>
        <taxon>Teleostei</taxon>
        <taxon>Protacanthopterygii</taxon>
        <taxon>Esociformes</taxon>
        <taxon>Umbridae</taxon>
        <taxon>Dallia</taxon>
    </lineage>
</organism>
<proteinExistence type="predicted"/>
<feature type="non-terminal residue" evidence="1">
    <location>
        <position position="1"/>
    </location>
</feature>
<dbReference type="Proteomes" id="UP001157502">
    <property type="component" value="Chromosome 10"/>
</dbReference>
<evidence type="ECO:0000313" key="2">
    <source>
        <dbReference type="Proteomes" id="UP001157502"/>
    </source>
</evidence>
<sequence length="71" mass="7651">PHPALSVHKQQESTRRGRGSGPHPGCCVYISCISSFISSPICFQCVQFCNLQAPLLCDNLLPAVKPHKCGS</sequence>